<keyword evidence="3" id="KW-0472">Membrane</keyword>
<dbReference type="SUPFAM" id="SSF55073">
    <property type="entry name" value="Nucleotide cyclase"/>
    <property type="match status" value="1"/>
</dbReference>
<evidence type="ECO:0000313" key="10">
    <source>
        <dbReference type="Proteomes" id="UP000304864"/>
    </source>
</evidence>
<dbReference type="FunFam" id="3.20.20.450:FF:000001">
    <property type="entry name" value="Cyclic di-GMP phosphodiesterase yahA"/>
    <property type="match status" value="1"/>
</dbReference>
<dbReference type="SMART" id="SM00062">
    <property type="entry name" value="PBPb"/>
    <property type="match status" value="1"/>
</dbReference>
<feature type="domain" description="PAS" evidence="5">
    <location>
        <begin position="323"/>
        <end position="394"/>
    </location>
</feature>
<keyword evidence="2" id="KW-0973">c-di-GMP</keyword>
<dbReference type="NCBIfam" id="TIGR00229">
    <property type="entry name" value="sensory_box"/>
    <property type="match status" value="1"/>
</dbReference>
<feature type="domain" description="GGDEF" evidence="8">
    <location>
        <begin position="480"/>
        <end position="613"/>
    </location>
</feature>
<feature type="domain" description="PAC" evidence="6">
    <location>
        <begin position="396"/>
        <end position="448"/>
    </location>
</feature>
<dbReference type="KEGG" id="thig:FE785_09775"/>
<dbReference type="InterPro" id="IPR035919">
    <property type="entry name" value="EAL_sf"/>
</dbReference>
<dbReference type="PROSITE" id="PS50887">
    <property type="entry name" value="GGDEF"/>
    <property type="match status" value="1"/>
</dbReference>
<keyword evidence="3" id="KW-0812">Transmembrane</keyword>
<dbReference type="SUPFAM" id="SSF55785">
    <property type="entry name" value="PYP-like sensor domain (PAS domain)"/>
    <property type="match status" value="1"/>
</dbReference>
<dbReference type="EMBL" id="CP040602">
    <property type="protein sequence ID" value="QCU90894.1"/>
    <property type="molecule type" value="Genomic_DNA"/>
</dbReference>
<evidence type="ECO:0000259" key="6">
    <source>
        <dbReference type="PROSITE" id="PS50113"/>
    </source>
</evidence>
<dbReference type="PROSITE" id="PS50883">
    <property type="entry name" value="EAL"/>
    <property type="match status" value="1"/>
</dbReference>
<dbReference type="Gene3D" id="3.30.70.270">
    <property type="match status" value="1"/>
</dbReference>
<feature type="chain" id="PRO_5020812269" description="cyclic-guanylate-specific phosphodiesterase" evidence="4">
    <location>
        <begin position="42"/>
        <end position="879"/>
    </location>
</feature>
<keyword evidence="10" id="KW-1185">Reference proteome</keyword>
<dbReference type="CDD" id="cd01948">
    <property type="entry name" value="EAL"/>
    <property type="match status" value="1"/>
</dbReference>
<sequence length="879" mass="98621">MGNSIVMNRQQLSKTYWINHLNLAMTALALYACMSLLPASATEAVFKAAVPKHFPPQYSTQLNGEPTGFAIDVLNAVAARANIKIDYQTYESWPQVMAAIDNNEVDLIPNLGITDARTPRYLFTDPIEAFPIVIFVRDTNSKKIKNIADLAYHTVGLVAGNVAKNHLKDNDSLTKITYPNVRLALFALLSGEVDAVIYPKQAFIGMANIIGVDNKIKIAGEPILEVKRAIATRKDHTKLISVLNSQLSSFIESKEFEEIYYKWHGKPKPYWNMERVSLLVIGSLLVIFIFVGLWRYFSLSKLNSRLRETIRQREKVESALTATQNLQRTLLDNLPDLVWLKDGNGFYLDCNTQFEKLIGKRREQIIGHSDFQLVSHQAAQNMRTEDLKSIAKGSAITNEEHVVYADGSEVEIETIKAPLFDYQGDLIGVLGVGRDITERKHYEEQVTRQAHFDNLTNLPNRFLILDRLSQMILDAKRENKMVGTMFVDLDDFKKVNDILGHDTGDAILLEASKRLCSTIRQGDSVGRIGSDEFVLIFGGLSDEIGLQIIAEKLLSRFKEPFTIKDRKLVITASIGISLYPNDTATPADLLRNADAAMLYAKNEGRNTYAFFTKSMNAGVTRRLQLEEHLYNAISNDEMQVFYQPKINLSTRRIVGAEALIRWSNEQLGAISPAEFIPLAEQTGVISEIGKFVISHALQTVSGWQKLYDETFNIAINLSPRQFKDNGLVQFIEQTMTAHHINGSTMEMEITEGVLMNAGRQVSNTLTSLNELGIKLSLDDFGTGYSSLSYLRHYPFDILKIDRSFINDINSDSEDYALVHATIDMAQALSLTVVAEGIETEEQLSALQEMQCPLGQGYLFGKPMPANEFEALLKQQSEQN</sequence>
<accession>A0A4P9K715</accession>
<evidence type="ECO:0000256" key="1">
    <source>
        <dbReference type="ARBA" id="ARBA00012282"/>
    </source>
</evidence>
<name>A0A4P9K715_9GAMM</name>
<dbReference type="InterPro" id="IPR035965">
    <property type="entry name" value="PAS-like_dom_sf"/>
</dbReference>
<dbReference type="Pfam" id="PF00990">
    <property type="entry name" value="GGDEF"/>
    <property type="match status" value="1"/>
</dbReference>
<dbReference type="Pfam" id="PF00563">
    <property type="entry name" value="EAL"/>
    <property type="match status" value="1"/>
</dbReference>
<dbReference type="PROSITE" id="PS50113">
    <property type="entry name" value="PAC"/>
    <property type="match status" value="1"/>
</dbReference>
<dbReference type="CDD" id="cd13704">
    <property type="entry name" value="PBP2_HisK"/>
    <property type="match status" value="1"/>
</dbReference>
<dbReference type="InterPro" id="IPR000160">
    <property type="entry name" value="GGDEF_dom"/>
</dbReference>
<dbReference type="Proteomes" id="UP000304864">
    <property type="component" value="Chromosome"/>
</dbReference>
<dbReference type="Pfam" id="PF08448">
    <property type="entry name" value="PAS_4"/>
    <property type="match status" value="1"/>
</dbReference>
<dbReference type="Pfam" id="PF00497">
    <property type="entry name" value="SBP_bac_3"/>
    <property type="match status" value="1"/>
</dbReference>
<dbReference type="InterPro" id="IPR001638">
    <property type="entry name" value="Solute-binding_3/MltF_N"/>
</dbReference>
<dbReference type="Gene3D" id="3.30.450.20">
    <property type="entry name" value="PAS domain"/>
    <property type="match status" value="1"/>
</dbReference>
<dbReference type="SMART" id="SM00091">
    <property type="entry name" value="PAS"/>
    <property type="match status" value="1"/>
</dbReference>
<evidence type="ECO:0000259" key="8">
    <source>
        <dbReference type="PROSITE" id="PS50887"/>
    </source>
</evidence>
<evidence type="ECO:0000256" key="4">
    <source>
        <dbReference type="SAM" id="SignalP"/>
    </source>
</evidence>
<feature type="signal peptide" evidence="4">
    <location>
        <begin position="1"/>
        <end position="41"/>
    </location>
</feature>
<organism evidence="9 10">
    <name type="scientific">Thiomicrorhabdus sediminis</name>
    <dbReference type="NCBI Taxonomy" id="2580412"/>
    <lineage>
        <taxon>Bacteria</taxon>
        <taxon>Pseudomonadati</taxon>
        <taxon>Pseudomonadota</taxon>
        <taxon>Gammaproteobacteria</taxon>
        <taxon>Thiotrichales</taxon>
        <taxon>Piscirickettsiaceae</taxon>
        <taxon>Thiomicrorhabdus</taxon>
    </lineage>
</organism>
<proteinExistence type="predicted"/>
<dbReference type="SUPFAM" id="SSF53850">
    <property type="entry name" value="Periplasmic binding protein-like II"/>
    <property type="match status" value="1"/>
</dbReference>
<dbReference type="PANTHER" id="PTHR44757:SF2">
    <property type="entry name" value="BIOFILM ARCHITECTURE MAINTENANCE PROTEIN MBAA"/>
    <property type="match status" value="1"/>
</dbReference>
<dbReference type="CDD" id="cd00130">
    <property type="entry name" value="PAS"/>
    <property type="match status" value="1"/>
</dbReference>
<dbReference type="InterPro" id="IPR043128">
    <property type="entry name" value="Rev_trsase/Diguanyl_cyclase"/>
</dbReference>
<dbReference type="OrthoDB" id="9813913at2"/>
<dbReference type="SMART" id="SM00052">
    <property type="entry name" value="EAL"/>
    <property type="match status" value="1"/>
</dbReference>
<dbReference type="InterPro" id="IPR000014">
    <property type="entry name" value="PAS"/>
</dbReference>
<evidence type="ECO:0000259" key="7">
    <source>
        <dbReference type="PROSITE" id="PS50883"/>
    </source>
</evidence>
<dbReference type="CDD" id="cd01949">
    <property type="entry name" value="GGDEF"/>
    <property type="match status" value="1"/>
</dbReference>
<dbReference type="PANTHER" id="PTHR44757">
    <property type="entry name" value="DIGUANYLATE CYCLASE DGCP"/>
    <property type="match status" value="1"/>
</dbReference>
<dbReference type="SMART" id="SM00267">
    <property type="entry name" value="GGDEF"/>
    <property type="match status" value="1"/>
</dbReference>
<dbReference type="GO" id="GO:0071111">
    <property type="term" value="F:cyclic-guanylate-specific phosphodiesterase activity"/>
    <property type="evidence" value="ECO:0007669"/>
    <property type="project" value="UniProtKB-EC"/>
</dbReference>
<feature type="domain" description="EAL" evidence="7">
    <location>
        <begin position="622"/>
        <end position="876"/>
    </location>
</feature>
<keyword evidence="3" id="KW-1133">Transmembrane helix</keyword>
<dbReference type="InterPro" id="IPR013656">
    <property type="entry name" value="PAS_4"/>
</dbReference>
<dbReference type="InterPro" id="IPR029787">
    <property type="entry name" value="Nucleotide_cyclase"/>
</dbReference>
<evidence type="ECO:0000259" key="5">
    <source>
        <dbReference type="PROSITE" id="PS50112"/>
    </source>
</evidence>
<feature type="transmembrane region" description="Helical" evidence="3">
    <location>
        <begin position="276"/>
        <end position="297"/>
    </location>
</feature>
<dbReference type="Gene3D" id="3.40.190.10">
    <property type="entry name" value="Periplasmic binding protein-like II"/>
    <property type="match status" value="2"/>
</dbReference>
<reference evidence="9 10" key="1">
    <citation type="submission" date="2019-05" db="EMBL/GenBank/DDBJ databases">
        <title>Thiomicrorhabdus sediminis sp. nov, a novel sulfur-oxidizing bacterium isolated from coastal sediment.</title>
        <authorList>
            <person name="Liu X."/>
        </authorList>
    </citation>
    <scope>NUCLEOTIDE SEQUENCE [LARGE SCALE GENOMIC DNA]</scope>
    <source>
        <strain evidence="9 10">G1</strain>
    </source>
</reference>
<keyword evidence="4" id="KW-0732">Signal</keyword>
<dbReference type="InterPro" id="IPR052155">
    <property type="entry name" value="Biofilm_reg_signaling"/>
</dbReference>
<evidence type="ECO:0000313" key="9">
    <source>
        <dbReference type="EMBL" id="QCU90894.1"/>
    </source>
</evidence>
<dbReference type="InterPro" id="IPR001633">
    <property type="entry name" value="EAL_dom"/>
</dbReference>
<gene>
    <name evidence="9" type="ORF">FE785_09775</name>
</gene>
<evidence type="ECO:0000256" key="2">
    <source>
        <dbReference type="ARBA" id="ARBA00022636"/>
    </source>
</evidence>
<dbReference type="InterPro" id="IPR000700">
    <property type="entry name" value="PAS-assoc_C"/>
</dbReference>
<evidence type="ECO:0000256" key="3">
    <source>
        <dbReference type="SAM" id="Phobius"/>
    </source>
</evidence>
<dbReference type="NCBIfam" id="TIGR00254">
    <property type="entry name" value="GGDEF"/>
    <property type="match status" value="1"/>
</dbReference>
<dbReference type="AlphaFoldDB" id="A0A4P9K715"/>
<dbReference type="SUPFAM" id="SSF141868">
    <property type="entry name" value="EAL domain-like"/>
    <property type="match status" value="1"/>
</dbReference>
<dbReference type="EC" id="3.1.4.52" evidence="1"/>
<protein>
    <recommendedName>
        <fullName evidence="1">cyclic-guanylate-specific phosphodiesterase</fullName>
        <ecNumber evidence="1">3.1.4.52</ecNumber>
    </recommendedName>
</protein>
<dbReference type="Gene3D" id="3.20.20.450">
    <property type="entry name" value="EAL domain"/>
    <property type="match status" value="1"/>
</dbReference>
<dbReference type="PROSITE" id="PS50112">
    <property type="entry name" value="PAS"/>
    <property type="match status" value="1"/>
</dbReference>